<dbReference type="InterPro" id="IPR011009">
    <property type="entry name" value="Kinase-like_dom_sf"/>
</dbReference>
<organism evidence="14 15">
    <name type="scientific">Brenthis ino</name>
    <name type="common">lesser marbled fritillary</name>
    <dbReference type="NCBI Taxonomy" id="405034"/>
    <lineage>
        <taxon>Eukaryota</taxon>
        <taxon>Metazoa</taxon>
        <taxon>Ecdysozoa</taxon>
        <taxon>Arthropoda</taxon>
        <taxon>Hexapoda</taxon>
        <taxon>Insecta</taxon>
        <taxon>Pterygota</taxon>
        <taxon>Neoptera</taxon>
        <taxon>Endopterygota</taxon>
        <taxon>Lepidoptera</taxon>
        <taxon>Glossata</taxon>
        <taxon>Ditrysia</taxon>
        <taxon>Papilionoidea</taxon>
        <taxon>Nymphalidae</taxon>
        <taxon>Heliconiinae</taxon>
        <taxon>Argynnini</taxon>
        <taxon>Brenthis</taxon>
    </lineage>
</organism>
<dbReference type="Proteomes" id="UP000838878">
    <property type="component" value="Chromosome 12"/>
</dbReference>
<sequence length="527" mass="60045">MSQLQNVKRDEKKKDVPSKVSKKSPNKNMSEIDEHILKRFDIKKRLGKGAYGIVWKAVDKKTKDVVAIKKIFDAFRNQTDAQRTFREIIFLQSFRNHPNIVKLHSIHRALNNRDIYLGFEYMETDLHNVIKRGNILQDIHKRYIMYQMLKATKYIHSGNVIHRDQKPSNVLIDSACRVKLADFGLARSVSSMYSGGEEGADPCLTDYVATRWYRAPEILIASKNYTKGIDMWSLGCILGEMLIGKPLFPGTSTVNQIERIMAALPRPSSEDISSVCTGYGSSLIREQAASSTGGTLTAILSCAPRDASDMVQQLLVFNPARRLSAERALHHEYVSKFHREKDEPTLMADVLLPLRDDKQMSVDDYRNKLYSIMAKGFQNSSLPRKTQSSKSQTLTTTKSKSFQETSDPKIYQKSKHSVSADQKLRKPKTIEKTLKEYKSDQCIKPMRATRMFESRGHDWLDCGDYYQKPITDMGCNKNEMFVEKKNVQQRRNSTTFSTISIGDGGFYGEKHGVITASALMDLRTSMR</sequence>
<dbReference type="PROSITE" id="PS00107">
    <property type="entry name" value="PROTEIN_KINASE_ATP"/>
    <property type="match status" value="1"/>
</dbReference>
<dbReference type="PROSITE" id="PS01351">
    <property type="entry name" value="MAPK"/>
    <property type="match status" value="1"/>
</dbReference>
<dbReference type="EC" id="2.7.11.24" evidence="1"/>
<evidence type="ECO:0000313" key="14">
    <source>
        <dbReference type="EMBL" id="CAH0717689.1"/>
    </source>
</evidence>
<dbReference type="InterPro" id="IPR017441">
    <property type="entry name" value="Protein_kinase_ATP_BS"/>
</dbReference>
<dbReference type="PRINTS" id="PR01771">
    <property type="entry name" value="ERK3ERK4MAPK"/>
</dbReference>
<keyword evidence="7 11" id="KW-0067">ATP-binding</keyword>
<dbReference type="GO" id="GO:0004707">
    <property type="term" value="F:MAP kinase activity"/>
    <property type="evidence" value="ECO:0007669"/>
    <property type="project" value="UniProtKB-EC"/>
</dbReference>
<name>A0A8J9Y537_9NEOP</name>
<evidence type="ECO:0000256" key="9">
    <source>
        <dbReference type="ARBA" id="ARBA00047592"/>
    </source>
</evidence>
<reference evidence="14" key="1">
    <citation type="submission" date="2021-12" db="EMBL/GenBank/DDBJ databases">
        <authorList>
            <person name="Martin H S."/>
        </authorList>
    </citation>
    <scope>NUCLEOTIDE SEQUENCE</scope>
</reference>
<feature type="domain" description="Protein kinase" evidence="13">
    <location>
        <begin position="40"/>
        <end position="334"/>
    </location>
</feature>
<evidence type="ECO:0000256" key="1">
    <source>
        <dbReference type="ARBA" id="ARBA00012411"/>
    </source>
</evidence>
<gene>
    <name evidence="14" type="ORF">BINO364_LOCUS4269</name>
</gene>
<evidence type="ECO:0000256" key="6">
    <source>
        <dbReference type="ARBA" id="ARBA00022777"/>
    </source>
</evidence>
<dbReference type="Pfam" id="PF00069">
    <property type="entry name" value="Pkinase"/>
    <property type="match status" value="1"/>
</dbReference>
<keyword evidence="2" id="KW-0723">Serine/threonine-protein kinase</keyword>
<dbReference type="Gene3D" id="3.30.200.20">
    <property type="entry name" value="Phosphorylase Kinase, domain 1"/>
    <property type="match status" value="1"/>
</dbReference>
<evidence type="ECO:0000256" key="3">
    <source>
        <dbReference type="ARBA" id="ARBA00022553"/>
    </source>
</evidence>
<dbReference type="InterPro" id="IPR000719">
    <property type="entry name" value="Prot_kinase_dom"/>
</dbReference>
<evidence type="ECO:0000256" key="4">
    <source>
        <dbReference type="ARBA" id="ARBA00022679"/>
    </source>
</evidence>
<keyword evidence="4" id="KW-0808">Transferase</keyword>
<feature type="region of interest" description="Disordered" evidence="12">
    <location>
        <begin position="1"/>
        <end position="28"/>
    </location>
</feature>
<dbReference type="GO" id="GO:0036064">
    <property type="term" value="C:ciliary basal body"/>
    <property type="evidence" value="ECO:0007669"/>
    <property type="project" value="UniProtKB-ARBA"/>
</dbReference>
<comment type="catalytic activity">
    <reaction evidence="9">
        <text>L-threonyl-[protein] + ATP = O-phospho-L-threonyl-[protein] + ADP + H(+)</text>
        <dbReference type="Rhea" id="RHEA:46608"/>
        <dbReference type="Rhea" id="RHEA-COMP:11060"/>
        <dbReference type="Rhea" id="RHEA-COMP:11605"/>
        <dbReference type="ChEBI" id="CHEBI:15378"/>
        <dbReference type="ChEBI" id="CHEBI:30013"/>
        <dbReference type="ChEBI" id="CHEBI:30616"/>
        <dbReference type="ChEBI" id="CHEBI:61977"/>
        <dbReference type="ChEBI" id="CHEBI:456216"/>
        <dbReference type="EC" id="2.7.11.24"/>
    </reaction>
</comment>
<dbReference type="InterPro" id="IPR050117">
    <property type="entry name" value="MAPK"/>
</dbReference>
<evidence type="ECO:0000256" key="11">
    <source>
        <dbReference type="PROSITE-ProRule" id="PRU10141"/>
    </source>
</evidence>
<dbReference type="GO" id="GO:0005524">
    <property type="term" value="F:ATP binding"/>
    <property type="evidence" value="ECO:0007669"/>
    <property type="project" value="UniProtKB-UniRule"/>
</dbReference>
<dbReference type="InterPro" id="IPR008350">
    <property type="entry name" value="MAPK_ERK3/4"/>
</dbReference>
<dbReference type="InterPro" id="IPR003527">
    <property type="entry name" value="MAP_kinase_CS"/>
</dbReference>
<evidence type="ECO:0000256" key="8">
    <source>
        <dbReference type="ARBA" id="ARBA00023306"/>
    </source>
</evidence>
<comment type="catalytic activity">
    <reaction evidence="10">
        <text>L-seryl-[protein] + ATP = O-phospho-L-seryl-[protein] + ADP + H(+)</text>
        <dbReference type="Rhea" id="RHEA:17989"/>
        <dbReference type="Rhea" id="RHEA-COMP:9863"/>
        <dbReference type="Rhea" id="RHEA-COMP:11604"/>
        <dbReference type="ChEBI" id="CHEBI:15378"/>
        <dbReference type="ChEBI" id="CHEBI:29999"/>
        <dbReference type="ChEBI" id="CHEBI:30616"/>
        <dbReference type="ChEBI" id="CHEBI:83421"/>
        <dbReference type="ChEBI" id="CHEBI:456216"/>
        <dbReference type="EC" id="2.7.11.24"/>
    </reaction>
</comment>
<evidence type="ECO:0000256" key="5">
    <source>
        <dbReference type="ARBA" id="ARBA00022741"/>
    </source>
</evidence>
<dbReference type="FunFam" id="3.30.200.20:FF:000166">
    <property type="entry name" value="Mitogen-activated protein kinase"/>
    <property type="match status" value="1"/>
</dbReference>
<dbReference type="PANTHER" id="PTHR24055">
    <property type="entry name" value="MITOGEN-ACTIVATED PROTEIN KINASE"/>
    <property type="match status" value="1"/>
</dbReference>
<evidence type="ECO:0000313" key="15">
    <source>
        <dbReference type="Proteomes" id="UP000838878"/>
    </source>
</evidence>
<keyword evidence="3" id="KW-0597">Phosphoprotein</keyword>
<dbReference type="SUPFAM" id="SSF56112">
    <property type="entry name" value="Protein kinase-like (PK-like)"/>
    <property type="match status" value="1"/>
</dbReference>
<feature type="binding site" evidence="11">
    <location>
        <position position="70"/>
    </location>
    <ligand>
        <name>ATP</name>
        <dbReference type="ChEBI" id="CHEBI:30616"/>
    </ligand>
</feature>
<feature type="region of interest" description="Disordered" evidence="12">
    <location>
        <begin position="380"/>
        <end position="427"/>
    </location>
</feature>
<feature type="non-terminal residue" evidence="14">
    <location>
        <position position="527"/>
    </location>
</feature>
<evidence type="ECO:0000259" key="13">
    <source>
        <dbReference type="PROSITE" id="PS50011"/>
    </source>
</evidence>
<evidence type="ECO:0000256" key="12">
    <source>
        <dbReference type="SAM" id="MobiDB-lite"/>
    </source>
</evidence>
<protein>
    <recommendedName>
        <fullName evidence="1">mitogen-activated protein kinase</fullName>
        <ecNumber evidence="1">2.7.11.24</ecNumber>
    </recommendedName>
</protein>
<dbReference type="OrthoDB" id="192887at2759"/>
<dbReference type="PROSITE" id="PS50011">
    <property type="entry name" value="PROTEIN_KINASE_DOM"/>
    <property type="match status" value="1"/>
</dbReference>
<proteinExistence type="predicted"/>
<evidence type="ECO:0000256" key="2">
    <source>
        <dbReference type="ARBA" id="ARBA00022527"/>
    </source>
</evidence>
<dbReference type="FunFam" id="1.10.510.10:FF:000238">
    <property type="entry name" value="Mitogen-activated protein kinase"/>
    <property type="match status" value="1"/>
</dbReference>
<dbReference type="EMBL" id="OV170232">
    <property type="protein sequence ID" value="CAH0717689.1"/>
    <property type="molecule type" value="Genomic_DNA"/>
</dbReference>
<keyword evidence="8" id="KW-0131">Cell cycle</keyword>
<keyword evidence="5 11" id="KW-0547">Nucleotide-binding</keyword>
<dbReference type="AlphaFoldDB" id="A0A8J9Y537"/>
<evidence type="ECO:0000256" key="7">
    <source>
        <dbReference type="ARBA" id="ARBA00022840"/>
    </source>
</evidence>
<feature type="compositionally biased region" description="Basic and acidic residues" evidence="12">
    <location>
        <begin position="7"/>
        <end position="17"/>
    </location>
</feature>
<dbReference type="CDD" id="cd07852">
    <property type="entry name" value="STKc_MAPK15-like"/>
    <property type="match status" value="1"/>
</dbReference>
<keyword evidence="6" id="KW-0418">Kinase</keyword>
<evidence type="ECO:0000256" key="10">
    <source>
        <dbReference type="ARBA" id="ARBA00048312"/>
    </source>
</evidence>
<feature type="compositionally biased region" description="Low complexity" evidence="12">
    <location>
        <begin position="385"/>
        <end position="400"/>
    </location>
</feature>
<dbReference type="Gene3D" id="1.10.510.10">
    <property type="entry name" value="Transferase(Phosphotransferase) domain 1"/>
    <property type="match status" value="1"/>
</dbReference>
<accession>A0A8J9Y537</accession>
<keyword evidence="15" id="KW-1185">Reference proteome</keyword>